<dbReference type="Proteomes" id="UP000676336">
    <property type="component" value="Unassembled WGS sequence"/>
</dbReference>
<accession>A0A8S3D6L9</accession>
<comment type="caution">
    <text evidence="2">The sequence shown here is derived from an EMBL/GenBank/DDBJ whole genome shotgun (WGS) entry which is preliminary data.</text>
</comment>
<dbReference type="AlphaFoldDB" id="A0A8S3D6L9"/>
<reference evidence="2" key="1">
    <citation type="submission" date="2021-02" db="EMBL/GenBank/DDBJ databases">
        <authorList>
            <person name="Nowell W R."/>
        </authorList>
    </citation>
    <scope>NUCLEOTIDE SEQUENCE</scope>
</reference>
<evidence type="ECO:0000313" key="2">
    <source>
        <dbReference type="EMBL" id="CAF4984780.1"/>
    </source>
</evidence>
<protein>
    <submittedName>
        <fullName evidence="2">Uncharacterized protein</fullName>
    </submittedName>
</protein>
<feature type="non-terminal residue" evidence="2">
    <location>
        <position position="1"/>
    </location>
</feature>
<dbReference type="EMBL" id="CAJOBI010198814">
    <property type="protein sequence ID" value="CAF4984780.1"/>
    <property type="molecule type" value="Genomic_DNA"/>
</dbReference>
<evidence type="ECO:0000313" key="3">
    <source>
        <dbReference type="Proteomes" id="UP000676336"/>
    </source>
</evidence>
<feature type="region of interest" description="Disordered" evidence="1">
    <location>
        <begin position="1"/>
        <end position="21"/>
    </location>
</feature>
<feature type="non-terminal residue" evidence="2">
    <location>
        <position position="80"/>
    </location>
</feature>
<gene>
    <name evidence="2" type="ORF">SMN809_LOCUS55928</name>
</gene>
<organism evidence="2 3">
    <name type="scientific">Rotaria magnacalcarata</name>
    <dbReference type="NCBI Taxonomy" id="392030"/>
    <lineage>
        <taxon>Eukaryota</taxon>
        <taxon>Metazoa</taxon>
        <taxon>Spiralia</taxon>
        <taxon>Gnathifera</taxon>
        <taxon>Rotifera</taxon>
        <taxon>Eurotatoria</taxon>
        <taxon>Bdelloidea</taxon>
        <taxon>Philodinida</taxon>
        <taxon>Philodinidae</taxon>
        <taxon>Rotaria</taxon>
    </lineage>
</organism>
<name>A0A8S3D6L9_9BILA</name>
<proteinExistence type="predicted"/>
<evidence type="ECO:0000256" key="1">
    <source>
        <dbReference type="SAM" id="MobiDB-lite"/>
    </source>
</evidence>
<sequence length="80" mass="9009">VNVPVEKKNPNKKSHANESTVISMKNVSDELYVILNDNSPRTIVSGTHLDTTGAQKKNSTVQAFNFHRRQIKMNTIEDTK</sequence>